<dbReference type="RefSeq" id="WP_197115448.1">
    <property type="nucleotide sequence ID" value="NZ_JACBXQ010000003.1"/>
</dbReference>
<keyword evidence="1" id="KW-1133">Transmembrane helix</keyword>
<evidence type="ECO:0000313" key="3">
    <source>
        <dbReference type="Proteomes" id="UP000721415"/>
    </source>
</evidence>
<accession>A0ABS0LT68</accession>
<dbReference type="EMBL" id="JACBXQ010000003">
    <property type="protein sequence ID" value="MBG9986536.1"/>
    <property type="molecule type" value="Genomic_DNA"/>
</dbReference>
<evidence type="ECO:0008006" key="4">
    <source>
        <dbReference type="Google" id="ProtNLM"/>
    </source>
</evidence>
<evidence type="ECO:0000256" key="1">
    <source>
        <dbReference type="SAM" id="Phobius"/>
    </source>
</evidence>
<name>A0ABS0LT68_9LACT</name>
<evidence type="ECO:0000313" key="2">
    <source>
        <dbReference type="EMBL" id="MBG9986536.1"/>
    </source>
</evidence>
<feature type="transmembrane region" description="Helical" evidence="1">
    <location>
        <begin position="12"/>
        <end position="35"/>
    </location>
</feature>
<feature type="transmembrane region" description="Helical" evidence="1">
    <location>
        <begin position="42"/>
        <end position="64"/>
    </location>
</feature>
<keyword evidence="1" id="KW-0472">Membrane</keyword>
<keyword evidence="1" id="KW-0812">Transmembrane</keyword>
<dbReference type="Proteomes" id="UP000721415">
    <property type="component" value="Unassembled WGS sequence"/>
</dbReference>
<keyword evidence="3" id="KW-1185">Reference proteome</keyword>
<feature type="transmembrane region" description="Helical" evidence="1">
    <location>
        <begin position="106"/>
        <end position="130"/>
    </location>
</feature>
<feature type="transmembrane region" description="Helical" evidence="1">
    <location>
        <begin position="136"/>
        <end position="158"/>
    </location>
</feature>
<reference evidence="2 3" key="1">
    <citation type="submission" date="2020-07" db="EMBL/GenBank/DDBJ databases">
        <title>Facklamia lactis sp. nov., isolated from raw milk.</title>
        <authorList>
            <person name="Doll E.V."/>
            <person name="Huptas C."/>
            <person name="Staib L."/>
            <person name="Wenning M."/>
            <person name="Scherer S."/>
        </authorList>
    </citation>
    <scope>NUCLEOTIDE SEQUENCE [LARGE SCALE GENOMIC DNA]</scope>
    <source>
        <strain evidence="2 3">DSM 111018</strain>
    </source>
</reference>
<sequence length="186" mass="20334">MPHQTWNKSSVITQAALLTAIGILIPLLMPIKIIIGPASYTLASHVPIMLAMFISPMVASIVAIGTALGFFLAGFPIVIVLRAASHLLFAYYGANKLISISTVNFNVFNIIINLFHAVAEVIVVTAITSLQFDLHYFYTVVLLVGLGTLIHGIIDFYLAHLLAHSINKHKLVFPNHLKINEVSHEI</sequence>
<feature type="transmembrane region" description="Helical" evidence="1">
    <location>
        <begin position="70"/>
        <end position="94"/>
    </location>
</feature>
<comment type="caution">
    <text evidence="2">The sequence shown here is derived from an EMBL/GenBank/DDBJ whole genome shotgun (WGS) entry which is preliminary data.</text>
</comment>
<gene>
    <name evidence="2" type="ORF">HZY91_06455</name>
</gene>
<proteinExistence type="predicted"/>
<organism evidence="2 3">
    <name type="scientific">Facklamia lactis</name>
    <dbReference type="NCBI Taxonomy" id="2749967"/>
    <lineage>
        <taxon>Bacteria</taxon>
        <taxon>Bacillati</taxon>
        <taxon>Bacillota</taxon>
        <taxon>Bacilli</taxon>
        <taxon>Lactobacillales</taxon>
        <taxon>Aerococcaceae</taxon>
        <taxon>Facklamia</taxon>
    </lineage>
</organism>
<protein>
    <recommendedName>
        <fullName evidence="4">Niacin transporter NiaX</fullName>
    </recommendedName>
</protein>